<dbReference type="AlphaFoldDB" id="A0A9X8D9L7"/>
<dbReference type="InterPro" id="IPR007690">
    <property type="entry name" value="T2SS_GspM"/>
</dbReference>
<reference evidence="3 4" key="1">
    <citation type="submission" date="2018-09" db="EMBL/GenBank/DDBJ databases">
        <title>Acidovorax cavernicola nov. sp. isolated from Gruta de las Maravillas (Aracena, Spain).</title>
        <authorList>
            <person name="Jurado V."/>
            <person name="Gutierrez-Patricio S."/>
            <person name="Gonzalez-Pimentel J.L."/>
            <person name="Miller A.Z."/>
            <person name="Laiz L."/>
            <person name="Saiz-Jimenez C."/>
        </authorList>
    </citation>
    <scope>NUCLEOTIDE SEQUENCE [LARGE SCALE GENOMIC DNA]</scope>
    <source>
        <strain evidence="3 4">1011MAR4D40.2</strain>
    </source>
</reference>
<proteinExistence type="predicted"/>
<evidence type="ECO:0000256" key="2">
    <source>
        <dbReference type="SAM" id="Phobius"/>
    </source>
</evidence>
<evidence type="ECO:0000313" key="3">
    <source>
        <dbReference type="EMBL" id="RIX85263.1"/>
    </source>
</evidence>
<gene>
    <name evidence="3" type="ORF">D3H34_01640</name>
</gene>
<keyword evidence="2" id="KW-0812">Transmembrane</keyword>
<dbReference type="Pfam" id="PF04612">
    <property type="entry name" value="T2SSM"/>
    <property type="match status" value="1"/>
</dbReference>
<name>A0A9X8D9L7_9BURK</name>
<sequence>MNLSYMTRSLDPARKMAREAASRWHGLPARDRLGVGVAALTVALAILWLGLTRPALDTVARWQRDLPKLRAQSAELDKLLADVPSAHATPNSAAGGIDAALDRAGLRGRYRLHDAVADGPPAAGSPSQPARAWRVEFPEPVPAAQVFAWLVAVSARRDLEITRVELESIDSLDGSDANDSTPQGRVRGAVALQSTQLNKDGQ</sequence>
<keyword evidence="2" id="KW-0472">Membrane</keyword>
<dbReference type="Proteomes" id="UP000265619">
    <property type="component" value="Unassembled WGS sequence"/>
</dbReference>
<keyword evidence="2" id="KW-1133">Transmembrane helix</keyword>
<feature type="compositionally biased region" description="Polar residues" evidence="1">
    <location>
        <begin position="192"/>
        <end position="202"/>
    </location>
</feature>
<comment type="caution">
    <text evidence="3">The sequence shown here is derived from an EMBL/GenBank/DDBJ whole genome shotgun (WGS) entry which is preliminary data.</text>
</comment>
<feature type="transmembrane region" description="Helical" evidence="2">
    <location>
        <begin position="33"/>
        <end position="51"/>
    </location>
</feature>
<evidence type="ECO:0008006" key="5">
    <source>
        <dbReference type="Google" id="ProtNLM"/>
    </source>
</evidence>
<evidence type="ECO:0000313" key="4">
    <source>
        <dbReference type="Proteomes" id="UP000265619"/>
    </source>
</evidence>
<evidence type="ECO:0000256" key="1">
    <source>
        <dbReference type="SAM" id="MobiDB-lite"/>
    </source>
</evidence>
<protein>
    <recommendedName>
        <fullName evidence="5">Type II secretion system protein M</fullName>
    </recommendedName>
</protein>
<dbReference type="EMBL" id="QXMN01000001">
    <property type="protein sequence ID" value="RIX85263.1"/>
    <property type="molecule type" value="Genomic_DNA"/>
</dbReference>
<keyword evidence="4" id="KW-1185">Reference proteome</keyword>
<organism evidence="3 4">
    <name type="scientific">Acidovorax cavernicola</name>
    <dbReference type="NCBI Taxonomy" id="1675792"/>
    <lineage>
        <taxon>Bacteria</taxon>
        <taxon>Pseudomonadati</taxon>
        <taxon>Pseudomonadota</taxon>
        <taxon>Betaproteobacteria</taxon>
        <taxon>Burkholderiales</taxon>
        <taxon>Comamonadaceae</taxon>
        <taxon>Acidovorax</taxon>
    </lineage>
</organism>
<dbReference type="GO" id="GO:0015628">
    <property type="term" value="P:protein secretion by the type II secretion system"/>
    <property type="evidence" value="ECO:0007669"/>
    <property type="project" value="InterPro"/>
</dbReference>
<feature type="region of interest" description="Disordered" evidence="1">
    <location>
        <begin position="170"/>
        <end position="202"/>
    </location>
</feature>
<accession>A0A9X8D9L7</accession>
<dbReference type="GO" id="GO:0015627">
    <property type="term" value="C:type II protein secretion system complex"/>
    <property type="evidence" value="ECO:0007669"/>
    <property type="project" value="InterPro"/>
</dbReference>